<keyword evidence="1" id="KW-1133">Transmembrane helix</keyword>
<evidence type="ECO:0000313" key="3">
    <source>
        <dbReference type="Proteomes" id="UP001328107"/>
    </source>
</evidence>
<feature type="transmembrane region" description="Helical" evidence="1">
    <location>
        <begin position="20"/>
        <end position="43"/>
    </location>
</feature>
<dbReference type="Proteomes" id="UP001328107">
    <property type="component" value="Unassembled WGS sequence"/>
</dbReference>
<gene>
    <name evidence="2" type="ORF">PMAYCL1PPCAC_11653</name>
</gene>
<proteinExistence type="predicted"/>
<dbReference type="AlphaFoldDB" id="A0AAN4ZMX6"/>
<sequence length="74" mass="8667">ELFMKSAPGREKERDHCYKTFMLGSSIFLSILLAILCAVLFHVHSEERARLTKEINHQVRLFDNMKNHYTSNAE</sequence>
<keyword evidence="1" id="KW-0812">Transmembrane</keyword>
<reference evidence="3" key="1">
    <citation type="submission" date="2022-10" db="EMBL/GenBank/DDBJ databases">
        <title>Genome assembly of Pristionchus species.</title>
        <authorList>
            <person name="Yoshida K."/>
            <person name="Sommer R.J."/>
        </authorList>
    </citation>
    <scope>NUCLEOTIDE SEQUENCE [LARGE SCALE GENOMIC DNA]</scope>
    <source>
        <strain evidence="3">RS5460</strain>
    </source>
</reference>
<name>A0AAN4ZMX6_9BILA</name>
<accession>A0AAN4ZMX6</accession>
<protein>
    <submittedName>
        <fullName evidence="2">Uncharacterized protein</fullName>
    </submittedName>
</protein>
<comment type="caution">
    <text evidence="2">The sequence shown here is derived from an EMBL/GenBank/DDBJ whole genome shotgun (WGS) entry which is preliminary data.</text>
</comment>
<evidence type="ECO:0000256" key="1">
    <source>
        <dbReference type="SAM" id="Phobius"/>
    </source>
</evidence>
<feature type="non-terminal residue" evidence="2">
    <location>
        <position position="1"/>
    </location>
</feature>
<keyword evidence="1" id="KW-0472">Membrane</keyword>
<keyword evidence="3" id="KW-1185">Reference proteome</keyword>
<organism evidence="2 3">
    <name type="scientific">Pristionchus mayeri</name>
    <dbReference type="NCBI Taxonomy" id="1317129"/>
    <lineage>
        <taxon>Eukaryota</taxon>
        <taxon>Metazoa</taxon>
        <taxon>Ecdysozoa</taxon>
        <taxon>Nematoda</taxon>
        <taxon>Chromadorea</taxon>
        <taxon>Rhabditida</taxon>
        <taxon>Rhabditina</taxon>
        <taxon>Diplogasteromorpha</taxon>
        <taxon>Diplogasteroidea</taxon>
        <taxon>Neodiplogasteridae</taxon>
        <taxon>Pristionchus</taxon>
    </lineage>
</organism>
<evidence type="ECO:0000313" key="2">
    <source>
        <dbReference type="EMBL" id="GMR41458.1"/>
    </source>
</evidence>
<feature type="non-terminal residue" evidence="2">
    <location>
        <position position="74"/>
    </location>
</feature>
<dbReference type="EMBL" id="BTRK01000003">
    <property type="protein sequence ID" value="GMR41458.1"/>
    <property type="molecule type" value="Genomic_DNA"/>
</dbReference>